<name>A0A0R1NWX5_9LACO</name>
<reference evidence="4 5" key="1">
    <citation type="journal article" date="2015" name="Genome Announc.">
        <title>Expanding the biotechnology potential of lactobacilli through comparative genomics of 213 strains and associated genera.</title>
        <authorList>
            <person name="Sun Z."/>
            <person name="Harris H.M."/>
            <person name="McCann A."/>
            <person name="Guo C."/>
            <person name="Argimon S."/>
            <person name="Zhang W."/>
            <person name="Yang X."/>
            <person name="Jeffery I.B."/>
            <person name="Cooney J.C."/>
            <person name="Kagawa T.F."/>
            <person name="Liu W."/>
            <person name="Song Y."/>
            <person name="Salvetti E."/>
            <person name="Wrobel A."/>
            <person name="Rasinkangas P."/>
            <person name="Parkhill J."/>
            <person name="Rea M.C."/>
            <person name="O'Sullivan O."/>
            <person name="Ritari J."/>
            <person name="Douillard F.P."/>
            <person name="Paul Ross R."/>
            <person name="Yang R."/>
            <person name="Briner A.E."/>
            <person name="Felis G.E."/>
            <person name="de Vos W.M."/>
            <person name="Barrangou R."/>
            <person name="Klaenhammer T.R."/>
            <person name="Caufield P.W."/>
            <person name="Cui Y."/>
            <person name="Zhang H."/>
            <person name="O'Toole P.W."/>
        </authorList>
    </citation>
    <scope>NUCLEOTIDE SEQUENCE [LARGE SCALE GENOMIC DNA]</scope>
    <source>
        <strain evidence="4 5">DSM 19906</strain>
    </source>
</reference>
<dbReference type="CDD" id="cd15482">
    <property type="entry name" value="Sialidase_non-viral"/>
    <property type="match status" value="1"/>
</dbReference>
<dbReference type="EMBL" id="AZEB01000009">
    <property type="protein sequence ID" value="KRL22106.1"/>
    <property type="molecule type" value="Genomic_DNA"/>
</dbReference>
<feature type="compositionally biased region" description="Low complexity" evidence="1">
    <location>
        <begin position="412"/>
        <end position="435"/>
    </location>
</feature>
<sequence length="612" mass="66328">MTNLVKKIVVGICFSVGITFAGAVSVNAADKPQPISPVTVYQTVLPSSGHLLNNRDYGARSPRVIQLEHQSNPNDNGKLLLTFEQIPANGQTPVFPIYESDDNGATWNWKSNVTETKYQGWGMANCPQLYELPQQVGDMPKGTILIAGDATPNDLSNTELQMYTSTNVGSTWNYKSTIAVGGNNPTNEINDDPIWEPFFMVNNGKLICFYSDERDNTVPGSQTIVHQTTNDGVSWNPVFVDADFAKDGGDKRPGMPIVAKMSNGKYAMTYEQNGGGSAAVKISDNPEVWNSKDVGTKITNGGSPYIVTLNDGQLAFNNYSNNGRVTVFNGQDDLLKGIGAGKSFDTKTGQAYNRQLLPLSNGMLLIANGGGFGKANSIRVETIDVGDKAVTPQPTPTPNPTPTPVPDNNGGSVTPVQPTTPTQSSPSTTAPATPSKPNTSVKPITSVSTTSNKYYTSSNLKKGNTIAVTNKKGLYVYKNGVFTKDNRINYLRKGTVLKVVKVVKRDNITRIQLNDGKYITGLKAATKSVKISKTFYDHATNKAVVKKGLYEYNKPTFSNAKRMKYLKKGTIVKIKAVVKSGQTTRLQLTNGTFITAQKRRCQNSIKLCNNTL</sequence>
<dbReference type="Gene3D" id="2.120.10.10">
    <property type="match status" value="1"/>
</dbReference>
<proteinExistence type="predicted"/>
<dbReference type="InterPro" id="IPR044081">
    <property type="entry name" value="DUF5776"/>
</dbReference>
<feature type="domain" description="DUF5776" evidence="3">
    <location>
        <begin position="535"/>
        <end position="598"/>
    </location>
</feature>
<feature type="signal peptide" evidence="2">
    <location>
        <begin position="1"/>
        <end position="21"/>
    </location>
</feature>
<gene>
    <name evidence="4" type="ORF">FC98_GL002720</name>
</gene>
<feature type="chain" id="PRO_5039515304" evidence="2">
    <location>
        <begin position="22"/>
        <end position="612"/>
    </location>
</feature>
<keyword evidence="5" id="KW-1185">Reference proteome</keyword>
<feature type="region of interest" description="Disordered" evidence="1">
    <location>
        <begin position="388"/>
        <end position="445"/>
    </location>
</feature>
<comment type="caution">
    <text evidence="4">The sequence shown here is derived from an EMBL/GenBank/DDBJ whole genome shotgun (WGS) entry which is preliminary data.</text>
</comment>
<feature type="domain" description="DUF5776" evidence="3">
    <location>
        <begin position="454"/>
        <end position="523"/>
    </location>
</feature>
<feature type="compositionally biased region" description="Pro residues" evidence="1">
    <location>
        <begin position="393"/>
        <end position="405"/>
    </location>
</feature>
<evidence type="ECO:0000313" key="5">
    <source>
        <dbReference type="Proteomes" id="UP000051439"/>
    </source>
</evidence>
<evidence type="ECO:0000313" key="4">
    <source>
        <dbReference type="EMBL" id="KRL22106.1"/>
    </source>
</evidence>
<evidence type="ECO:0000256" key="1">
    <source>
        <dbReference type="SAM" id="MobiDB-lite"/>
    </source>
</evidence>
<dbReference type="InterPro" id="IPR036278">
    <property type="entry name" value="Sialidase_sf"/>
</dbReference>
<organism evidence="4 5">
    <name type="scientific">Lentilactobacillus kisonensis DSM 19906 = JCM 15041</name>
    <dbReference type="NCBI Taxonomy" id="1423766"/>
    <lineage>
        <taxon>Bacteria</taxon>
        <taxon>Bacillati</taxon>
        <taxon>Bacillota</taxon>
        <taxon>Bacilli</taxon>
        <taxon>Lactobacillales</taxon>
        <taxon>Lactobacillaceae</taxon>
        <taxon>Lentilactobacillus</taxon>
    </lineage>
</organism>
<accession>A0A0R1NWX5</accession>
<keyword evidence="2" id="KW-0732">Signal</keyword>
<dbReference type="Proteomes" id="UP000051439">
    <property type="component" value="Unassembled WGS sequence"/>
</dbReference>
<dbReference type="PANTHER" id="PTHR38792">
    <property type="entry name" value="BNR/ASP-BOX REPEAT DOMAIN PROTEIN (AFU_ORTHOLOGUE AFUA_7G06430)-RELATED"/>
    <property type="match status" value="1"/>
</dbReference>
<protein>
    <submittedName>
        <fullName evidence="4">BNR Asp-box repeat protein</fullName>
    </submittedName>
</protein>
<dbReference type="PATRIC" id="fig|1423766.4.peg.2849"/>
<dbReference type="PANTHER" id="PTHR38792:SF3">
    <property type="entry name" value="BNR_ASP-BOX REPEAT DOMAIN PROTEIN (AFU_ORTHOLOGUE AFUA_7G06430)-RELATED"/>
    <property type="match status" value="1"/>
</dbReference>
<evidence type="ECO:0000256" key="2">
    <source>
        <dbReference type="SAM" id="SignalP"/>
    </source>
</evidence>
<evidence type="ECO:0000259" key="3">
    <source>
        <dbReference type="Pfam" id="PF19087"/>
    </source>
</evidence>
<dbReference type="AlphaFoldDB" id="A0A0R1NWX5"/>
<dbReference type="RefSeq" id="WP_056949317.1">
    <property type="nucleotide sequence ID" value="NZ_AZEB01000009.1"/>
</dbReference>
<dbReference type="SUPFAM" id="SSF50939">
    <property type="entry name" value="Sialidases"/>
    <property type="match status" value="1"/>
</dbReference>
<dbReference type="Pfam" id="PF19087">
    <property type="entry name" value="DUF5776"/>
    <property type="match status" value="2"/>
</dbReference>